<keyword evidence="4" id="KW-0496">Mitochondrion</keyword>
<dbReference type="CDD" id="cd00593">
    <property type="entry name" value="RIBOc"/>
    <property type="match status" value="1"/>
</dbReference>
<keyword evidence="5" id="KW-0687">Ribonucleoprotein</keyword>
<evidence type="ECO:0000256" key="5">
    <source>
        <dbReference type="ARBA" id="ARBA00023274"/>
    </source>
</evidence>
<dbReference type="GO" id="GO:0005739">
    <property type="term" value="C:mitochondrion"/>
    <property type="evidence" value="ECO:0007669"/>
    <property type="project" value="TreeGrafter"/>
</dbReference>
<evidence type="ECO:0000256" key="8">
    <source>
        <dbReference type="PROSITE-ProRule" id="PRU00266"/>
    </source>
</evidence>
<name>A0A8H7SG93_9FUNG</name>
<keyword evidence="3" id="KW-0689">Ribosomal protein</keyword>
<dbReference type="PANTHER" id="PTHR11207">
    <property type="entry name" value="RIBONUCLEASE III"/>
    <property type="match status" value="1"/>
</dbReference>
<comment type="subcellular location">
    <subcellularLocation>
        <location evidence="1">Mitochondrion</location>
    </subcellularLocation>
</comment>
<dbReference type="SUPFAM" id="SSF54768">
    <property type="entry name" value="dsRNA-binding domain-like"/>
    <property type="match status" value="1"/>
</dbReference>
<dbReference type="Pfam" id="PF14622">
    <property type="entry name" value="Ribonucleas_3_3"/>
    <property type="match status" value="1"/>
</dbReference>
<dbReference type="AlphaFoldDB" id="A0A8H7SG93"/>
<dbReference type="SUPFAM" id="SSF69065">
    <property type="entry name" value="RNase III domain-like"/>
    <property type="match status" value="1"/>
</dbReference>
<reference evidence="11" key="1">
    <citation type="submission" date="2021-01" db="EMBL/GenBank/DDBJ databases">
        <title>Metabolic potential, ecology and presence of endohyphal bacteria is reflected in genomic diversity of Mucoromycotina.</title>
        <authorList>
            <person name="Muszewska A."/>
            <person name="Okrasinska A."/>
            <person name="Steczkiewicz K."/>
            <person name="Drgas O."/>
            <person name="Orlowska M."/>
            <person name="Perlinska-Lenart U."/>
            <person name="Aleksandrzak-Piekarczyk T."/>
            <person name="Szatraj K."/>
            <person name="Zielenkiewicz U."/>
            <person name="Pilsyk S."/>
            <person name="Malc E."/>
            <person name="Mieczkowski P."/>
            <person name="Kruszewska J.S."/>
            <person name="Biernat P."/>
            <person name="Pawlowska J."/>
        </authorList>
    </citation>
    <scope>NUCLEOTIDE SEQUENCE</scope>
    <source>
        <strain evidence="11">WA0000018081</strain>
    </source>
</reference>
<protein>
    <recommendedName>
        <fullName evidence="7">Large ribosomal subunit protein mL44</fullName>
    </recommendedName>
</protein>
<feature type="domain" description="DRBM" evidence="9">
    <location>
        <begin position="197"/>
        <end position="267"/>
    </location>
</feature>
<dbReference type="Gene3D" id="3.30.160.20">
    <property type="match status" value="1"/>
</dbReference>
<dbReference type="EMBL" id="JAEPRE010000306">
    <property type="protein sequence ID" value="KAG2229135.1"/>
    <property type="molecule type" value="Genomic_DNA"/>
</dbReference>
<dbReference type="SMART" id="SM00535">
    <property type="entry name" value="RIBOc"/>
    <property type="match status" value="1"/>
</dbReference>
<gene>
    <name evidence="11" type="ORF">INT48_005073</name>
</gene>
<evidence type="ECO:0000313" key="11">
    <source>
        <dbReference type="EMBL" id="KAG2229135.1"/>
    </source>
</evidence>
<evidence type="ECO:0000256" key="1">
    <source>
        <dbReference type="ARBA" id="ARBA00004173"/>
    </source>
</evidence>
<accession>A0A8H7SG93</accession>
<dbReference type="InterPro" id="IPR044443">
    <property type="entry name" value="Ribosomal_mL44_DSRM_fung"/>
</dbReference>
<dbReference type="InterPro" id="IPR044444">
    <property type="entry name" value="Ribosomal_mL44_DSRM_metazoa"/>
</dbReference>
<dbReference type="Gene3D" id="1.10.1520.10">
    <property type="entry name" value="Ribonuclease III domain"/>
    <property type="match status" value="1"/>
</dbReference>
<evidence type="ECO:0000313" key="12">
    <source>
        <dbReference type="Proteomes" id="UP000613177"/>
    </source>
</evidence>
<evidence type="ECO:0000256" key="2">
    <source>
        <dbReference type="ARBA" id="ARBA00022884"/>
    </source>
</evidence>
<comment type="similarity">
    <text evidence="6">Belongs to the ribonuclease III family. Mitochondrion-specific ribosomal protein mL44 subfamily.</text>
</comment>
<dbReference type="PANTHER" id="PTHR11207:SF32">
    <property type="entry name" value="LARGE RIBOSOMAL SUBUNIT PROTEIN ML44"/>
    <property type="match status" value="1"/>
</dbReference>
<dbReference type="InterPro" id="IPR014720">
    <property type="entry name" value="dsRBD_dom"/>
</dbReference>
<dbReference type="Proteomes" id="UP000613177">
    <property type="component" value="Unassembled WGS sequence"/>
</dbReference>
<dbReference type="PROSITE" id="PS50142">
    <property type="entry name" value="RNASE_3_2"/>
    <property type="match status" value="1"/>
</dbReference>
<dbReference type="GO" id="GO:0004525">
    <property type="term" value="F:ribonuclease III activity"/>
    <property type="evidence" value="ECO:0007669"/>
    <property type="project" value="InterPro"/>
</dbReference>
<dbReference type="GO" id="GO:0003735">
    <property type="term" value="F:structural constituent of ribosome"/>
    <property type="evidence" value="ECO:0007669"/>
    <property type="project" value="TreeGrafter"/>
</dbReference>
<dbReference type="InterPro" id="IPR036389">
    <property type="entry name" value="RNase_III_sf"/>
</dbReference>
<comment type="caution">
    <text evidence="11">The sequence shown here is derived from an EMBL/GenBank/DDBJ whole genome shotgun (WGS) entry which is preliminary data.</text>
</comment>
<evidence type="ECO:0000256" key="3">
    <source>
        <dbReference type="ARBA" id="ARBA00022980"/>
    </source>
</evidence>
<evidence type="ECO:0000256" key="7">
    <source>
        <dbReference type="ARBA" id="ARBA00035187"/>
    </source>
</evidence>
<dbReference type="PROSITE" id="PS50137">
    <property type="entry name" value="DS_RBD"/>
    <property type="match status" value="1"/>
</dbReference>
<evidence type="ECO:0000256" key="4">
    <source>
        <dbReference type="ARBA" id="ARBA00023128"/>
    </source>
</evidence>
<dbReference type="GO" id="GO:0003725">
    <property type="term" value="F:double-stranded RNA binding"/>
    <property type="evidence" value="ECO:0007669"/>
    <property type="project" value="InterPro"/>
</dbReference>
<dbReference type="InterPro" id="IPR000999">
    <property type="entry name" value="RNase_III_dom"/>
</dbReference>
<evidence type="ECO:0000259" key="10">
    <source>
        <dbReference type="PROSITE" id="PS50142"/>
    </source>
</evidence>
<evidence type="ECO:0000256" key="6">
    <source>
        <dbReference type="ARBA" id="ARBA00024034"/>
    </source>
</evidence>
<proteinExistence type="inferred from homology"/>
<dbReference type="CDD" id="cd19873">
    <property type="entry name" value="DSRM_MRPL3_like"/>
    <property type="match status" value="1"/>
</dbReference>
<dbReference type="Pfam" id="PF22892">
    <property type="entry name" value="DSRM_MRPL44"/>
    <property type="match status" value="1"/>
</dbReference>
<evidence type="ECO:0000259" key="9">
    <source>
        <dbReference type="PROSITE" id="PS50137"/>
    </source>
</evidence>
<sequence>MLRSLTKTYSLSAQAAAAIKTAPRFASAFFHTQPLYEDNTTEDIAPIHALGARLGLQSLDSKILKQALTHKSVAGEENNASLEFIGKRVTGLFATEYIHCKYPTLHPGALNSALRAFIGNKSFTKIATEVGLQHTITWKAPEDDSVKLGQATVMADCMNALVGAIYQEQGQEAAKKFIHSFVLSRDFDVKPIIKVQEPKRHLTALLKQLNKEPAESRLLSETGRASSSPVFIVGVFSGKEKVGEGFGSSLKMAEFRACQDALTSYYGQEQKDFTLPSDAENVDKYTATPLGNTQAII</sequence>
<keyword evidence="12" id="KW-1185">Reference proteome</keyword>
<organism evidence="11 12">
    <name type="scientific">Thamnidium elegans</name>
    <dbReference type="NCBI Taxonomy" id="101142"/>
    <lineage>
        <taxon>Eukaryota</taxon>
        <taxon>Fungi</taxon>
        <taxon>Fungi incertae sedis</taxon>
        <taxon>Mucoromycota</taxon>
        <taxon>Mucoromycotina</taxon>
        <taxon>Mucoromycetes</taxon>
        <taxon>Mucorales</taxon>
        <taxon>Mucorineae</taxon>
        <taxon>Mucoraceae</taxon>
        <taxon>Thamnidium</taxon>
    </lineage>
</organism>
<feature type="domain" description="RNase III" evidence="10">
    <location>
        <begin position="47"/>
        <end position="170"/>
    </location>
</feature>
<dbReference type="GO" id="GO:0006396">
    <property type="term" value="P:RNA processing"/>
    <property type="evidence" value="ECO:0007669"/>
    <property type="project" value="InterPro"/>
</dbReference>
<dbReference type="SMART" id="SM00358">
    <property type="entry name" value="DSRM"/>
    <property type="match status" value="1"/>
</dbReference>
<keyword evidence="2 8" id="KW-0694">RNA-binding</keyword>